<evidence type="ECO:0000313" key="9">
    <source>
        <dbReference type="EMBL" id="BDG08276.1"/>
    </source>
</evidence>
<dbReference type="NCBIfam" id="TIGR00043">
    <property type="entry name" value="rRNA maturation RNase YbeY"/>
    <property type="match status" value="1"/>
</dbReference>
<dbReference type="SUPFAM" id="SSF55486">
    <property type="entry name" value="Metalloproteases ('zincins'), catalytic domain"/>
    <property type="match status" value="1"/>
</dbReference>
<keyword evidence="7" id="KW-0690">Ribosome biogenesis</keyword>
<evidence type="ECO:0000256" key="1">
    <source>
        <dbReference type="ARBA" id="ARBA00010875"/>
    </source>
</evidence>
<reference evidence="10" key="1">
    <citation type="journal article" date="2022" name="Int. J. Syst. Evol. Microbiol.">
        <title>Anaeromyxobacter oryzae sp. nov., Anaeromyxobacter diazotrophicus sp. nov. and Anaeromyxobacter paludicola sp. nov., isolated from paddy soils.</title>
        <authorList>
            <person name="Itoh H."/>
            <person name="Xu Z."/>
            <person name="Mise K."/>
            <person name="Masuda Y."/>
            <person name="Ushijima N."/>
            <person name="Hayakawa C."/>
            <person name="Shiratori Y."/>
            <person name="Senoo K."/>
        </authorList>
    </citation>
    <scope>NUCLEOTIDE SEQUENCE [LARGE SCALE GENOMIC DNA]</scope>
    <source>
        <strain evidence="10">Red630</strain>
    </source>
</reference>
<dbReference type="RefSeq" id="WP_248345460.1">
    <property type="nucleotide sequence ID" value="NZ_AP025592.1"/>
</dbReference>
<keyword evidence="4 7" id="KW-0255">Endonuclease</keyword>
<evidence type="ECO:0000313" key="10">
    <source>
        <dbReference type="Proteomes" id="UP001162734"/>
    </source>
</evidence>
<dbReference type="HAMAP" id="MF_00009">
    <property type="entry name" value="Endoribonucl_YbeY"/>
    <property type="match status" value="1"/>
</dbReference>
<keyword evidence="7" id="KW-0963">Cytoplasm</keyword>
<feature type="binding site" evidence="7">
    <location>
        <position position="112"/>
    </location>
    <ligand>
        <name>Zn(2+)</name>
        <dbReference type="ChEBI" id="CHEBI:29105"/>
        <note>catalytic</note>
    </ligand>
</feature>
<keyword evidence="5 7" id="KW-0378">Hydrolase</keyword>
<evidence type="ECO:0000256" key="4">
    <source>
        <dbReference type="ARBA" id="ARBA00022759"/>
    </source>
</evidence>
<dbReference type="Proteomes" id="UP001162734">
    <property type="component" value="Chromosome"/>
</dbReference>
<dbReference type="Pfam" id="PF02130">
    <property type="entry name" value="YbeY"/>
    <property type="match status" value="1"/>
</dbReference>
<feature type="compositionally biased region" description="Basic residues" evidence="8">
    <location>
        <begin position="182"/>
        <end position="191"/>
    </location>
</feature>
<name>A0ABM7X8V5_9BACT</name>
<organism evidence="9 10">
    <name type="scientific">Anaeromyxobacter paludicola</name>
    <dbReference type="NCBI Taxonomy" id="2918171"/>
    <lineage>
        <taxon>Bacteria</taxon>
        <taxon>Pseudomonadati</taxon>
        <taxon>Myxococcota</taxon>
        <taxon>Myxococcia</taxon>
        <taxon>Myxococcales</taxon>
        <taxon>Cystobacterineae</taxon>
        <taxon>Anaeromyxobacteraceae</taxon>
        <taxon>Anaeromyxobacter</taxon>
    </lineage>
</organism>
<evidence type="ECO:0000256" key="7">
    <source>
        <dbReference type="HAMAP-Rule" id="MF_00009"/>
    </source>
</evidence>
<feature type="binding site" evidence="7">
    <location>
        <position position="118"/>
    </location>
    <ligand>
        <name>Zn(2+)</name>
        <dbReference type="ChEBI" id="CHEBI:29105"/>
        <note>catalytic</note>
    </ligand>
</feature>
<feature type="compositionally biased region" description="Low complexity" evidence="8">
    <location>
        <begin position="172"/>
        <end position="181"/>
    </location>
</feature>
<comment type="cofactor">
    <cofactor evidence="7">
        <name>Zn(2+)</name>
        <dbReference type="ChEBI" id="CHEBI:29105"/>
    </cofactor>
    <text evidence="7">Binds 1 zinc ion.</text>
</comment>
<gene>
    <name evidence="7" type="primary">ybeY</name>
    <name evidence="9" type="ORF">AMPC_13890</name>
</gene>
<comment type="function">
    <text evidence="7">Single strand-specific metallo-endoribonuclease involved in late-stage 70S ribosome quality control and in maturation of the 3' terminus of the 16S rRNA.</text>
</comment>
<dbReference type="PANTHER" id="PTHR46986">
    <property type="entry name" value="ENDORIBONUCLEASE YBEY, CHLOROPLASTIC"/>
    <property type="match status" value="1"/>
</dbReference>
<dbReference type="Gene3D" id="3.40.390.30">
    <property type="entry name" value="Metalloproteases ('zincins'), catalytic domain"/>
    <property type="match status" value="1"/>
</dbReference>
<accession>A0ABM7X8V5</accession>
<dbReference type="PROSITE" id="PS01306">
    <property type="entry name" value="UPF0054"/>
    <property type="match status" value="1"/>
</dbReference>
<keyword evidence="6 7" id="KW-0862">Zinc</keyword>
<keyword evidence="3 7" id="KW-0479">Metal-binding</keyword>
<dbReference type="InterPro" id="IPR002036">
    <property type="entry name" value="YbeY"/>
</dbReference>
<dbReference type="InterPro" id="IPR023091">
    <property type="entry name" value="MetalPrtase_cat_dom_sf_prd"/>
</dbReference>
<dbReference type="EMBL" id="AP025592">
    <property type="protein sequence ID" value="BDG08276.1"/>
    <property type="molecule type" value="Genomic_DNA"/>
</dbReference>
<keyword evidence="7" id="KW-0698">rRNA processing</keyword>
<protein>
    <recommendedName>
        <fullName evidence="7">Endoribonuclease YbeY</fullName>
        <ecNumber evidence="7">3.1.-.-</ecNumber>
    </recommendedName>
</protein>
<dbReference type="EC" id="3.1.-.-" evidence="7"/>
<evidence type="ECO:0000256" key="5">
    <source>
        <dbReference type="ARBA" id="ARBA00022801"/>
    </source>
</evidence>
<evidence type="ECO:0000256" key="3">
    <source>
        <dbReference type="ARBA" id="ARBA00022723"/>
    </source>
</evidence>
<dbReference type="InterPro" id="IPR020549">
    <property type="entry name" value="YbeY_CS"/>
</dbReference>
<keyword evidence="10" id="KW-1185">Reference proteome</keyword>
<evidence type="ECO:0000256" key="8">
    <source>
        <dbReference type="SAM" id="MobiDB-lite"/>
    </source>
</evidence>
<comment type="similarity">
    <text evidence="1 7">Belongs to the endoribonuclease YbeY family.</text>
</comment>
<feature type="compositionally biased region" description="Low complexity" evidence="8">
    <location>
        <begin position="141"/>
        <end position="164"/>
    </location>
</feature>
<proteinExistence type="inferred from homology"/>
<keyword evidence="2 7" id="KW-0540">Nuclease</keyword>
<dbReference type="PANTHER" id="PTHR46986:SF1">
    <property type="entry name" value="ENDORIBONUCLEASE YBEY, CHLOROPLASTIC"/>
    <property type="match status" value="1"/>
</dbReference>
<feature type="binding site" evidence="7">
    <location>
        <position position="108"/>
    </location>
    <ligand>
        <name>Zn(2+)</name>
        <dbReference type="ChEBI" id="CHEBI:29105"/>
        <note>catalytic</note>
    </ligand>
</feature>
<comment type="subcellular location">
    <subcellularLocation>
        <location evidence="7">Cytoplasm</location>
    </subcellularLocation>
</comment>
<evidence type="ECO:0000256" key="6">
    <source>
        <dbReference type="ARBA" id="ARBA00022833"/>
    </source>
</evidence>
<feature type="region of interest" description="Disordered" evidence="8">
    <location>
        <begin position="141"/>
        <end position="191"/>
    </location>
</feature>
<evidence type="ECO:0000256" key="2">
    <source>
        <dbReference type="ARBA" id="ARBA00022722"/>
    </source>
</evidence>
<sequence>MVRVRNDHRRGDAAARRLARKARRFLGALGRDGAELSILVCSDAAIRRLNREWRGKDRPTDVLSFPLTEPAGAGPWLGDVVVSLDTAERRAAQDGRPLGAELDRYLAHGILHLLGHDHERPRDAARMAEAEEALLRGEGMVAAAGAASRQPARSAAPPSSQRSPAAPPPRPAGRAGEGRSAASRRARSPRR</sequence>